<keyword evidence="1" id="KW-0808">Transferase</keyword>
<accession>A0ABS6QAF5</accession>
<keyword evidence="6" id="KW-1185">Reference proteome</keyword>
<dbReference type="EMBL" id="JABWRZ020000001">
    <property type="protein sequence ID" value="MBV4491155.1"/>
    <property type="molecule type" value="Genomic_DNA"/>
</dbReference>
<dbReference type="SUPFAM" id="SSF53448">
    <property type="entry name" value="Nucleotide-diphospho-sugar transferases"/>
    <property type="match status" value="1"/>
</dbReference>
<evidence type="ECO:0000313" key="5">
    <source>
        <dbReference type="EMBL" id="MBV4491155.1"/>
    </source>
</evidence>
<evidence type="ECO:0000256" key="1">
    <source>
        <dbReference type="ARBA" id="ARBA00022679"/>
    </source>
</evidence>
<dbReference type="Pfam" id="PF12804">
    <property type="entry name" value="NTP_transf_3"/>
    <property type="match status" value="1"/>
</dbReference>
<dbReference type="Proteomes" id="UP000609530">
    <property type="component" value="Unassembled WGS sequence"/>
</dbReference>
<dbReference type="InterPro" id="IPR025877">
    <property type="entry name" value="MobA-like_NTP_Trfase"/>
</dbReference>
<evidence type="ECO:0000256" key="2">
    <source>
        <dbReference type="ARBA" id="ARBA00022695"/>
    </source>
</evidence>
<evidence type="ECO:0000313" key="6">
    <source>
        <dbReference type="Proteomes" id="UP000609530"/>
    </source>
</evidence>
<dbReference type="PANTHER" id="PTHR43584">
    <property type="entry name" value="NUCLEOTIDYL TRANSFERASE"/>
    <property type="match status" value="1"/>
</dbReference>
<dbReference type="CDD" id="cd02523">
    <property type="entry name" value="PC_cytidylyltransferase"/>
    <property type="match status" value="1"/>
</dbReference>
<dbReference type="InterPro" id="IPR029044">
    <property type="entry name" value="Nucleotide-diphossugar_trans"/>
</dbReference>
<dbReference type="Gene3D" id="3.90.550.10">
    <property type="entry name" value="Spore Coat Polysaccharide Biosynthesis Protein SpsA, Chain A"/>
    <property type="match status" value="1"/>
</dbReference>
<sequence length="261" mass="28009">MSKQTPVSVIILAAGLGSRLEDQTLAKNKCLVEVAGKTIISRLLEQLQAHQVSNVIVGVGYLSDVLESYIRSNHPQLNSIFVTNPIYARSGSVHSLSLCLEAVPEGHDVLVFEGDVVVEDGLVTRALASLQGLDEEGFATVLAPWSSELSGTFALVEGGRVSAWKHESVRDAGFPLQASYKTVNITAMTHAGAGLLQRHIRQTVAEKGVKAPLEYAMDSLIDSGYRIDALLVGQEKWFEVDTAEDLDIANDLFSAAALAHA</sequence>
<feature type="domain" description="MobA-like NTP transferase" evidence="4">
    <location>
        <begin position="9"/>
        <end position="142"/>
    </location>
</feature>
<dbReference type="GO" id="GO:0016779">
    <property type="term" value="F:nucleotidyltransferase activity"/>
    <property type="evidence" value="ECO:0007669"/>
    <property type="project" value="UniProtKB-KW"/>
</dbReference>
<dbReference type="PANTHER" id="PTHR43584:SF8">
    <property type="entry name" value="N-ACETYLMURAMATE ALPHA-1-PHOSPHATE URIDYLYLTRANSFERASE"/>
    <property type="match status" value="1"/>
</dbReference>
<organism evidence="5 6">
    <name type="scientific">Pseudomonas oryzicola</name>
    <dbReference type="NCBI Taxonomy" id="485876"/>
    <lineage>
        <taxon>Bacteria</taxon>
        <taxon>Pseudomonadati</taxon>
        <taxon>Pseudomonadota</taxon>
        <taxon>Gammaproteobacteria</taxon>
        <taxon>Pseudomonadales</taxon>
        <taxon>Pseudomonadaceae</taxon>
        <taxon>Pseudomonas</taxon>
    </lineage>
</organism>
<name>A0ABS6QAF5_9PSED</name>
<proteinExistence type="predicted"/>
<dbReference type="RefSeq" id="WP_186677011.1">
    <property type="nucleotide sequence ID" value="NZ_JABWRZ020000001.1"/>
</dbReference>
<dbReference type="InterPro" id="IPR050065">
    <property type="entry name" value="GlmU-like"/>
</dbReference>
<protein>
    <submittedName>
        <fullName evidence="5">Phosphocholine cytidylyltransferase family protein</fullName>
    </submittedName>
</protein>
<comment type="caution">
    <text evidence="5">The sequence shown here is derived from an EMBL/GenBank/DDBJ whole genome shotgun (WGS) entry which is preliminary data.</text>
</comment>
<evidence type="ECO:0000259" key="4">
    <source>
        <dbReference type="Pfam" id="PF12804"/>
    </source>
</evidence>
<reference evidence="5 6" key="1">
    <citation type="journal article" date="2020" name="Microorganisms">
        <title>Reliable Identification of Environmental Pseudomonas Isolates Using the rpoD Gene.</title>
        <authorList>
            <consortium name="The Broad Institute Genome Sequencing Platform"/>
            <person name="Girard L."/>
            <person name="Lood C."/>
            <person name="Rokni-Zadeh H."/>
            <person name="van Noort V."/>
            <person name="Lavigne R."/>
            <person name="De Mot R."/>
        </authorList>
    </citation>
    <scope>NUCLEOTIDE SEQUENCE [LARGE SCALE GENOMIC DNA]</scope>
    <source>
        <strain evidence="5 6">RD9SR1</strain>
    </source>
</reference>
<evidence type="ECO:0000256" key="3">
    <source>
        <dbReference type="ARBA" id="ARBA00022842"/>
    </source>
</evidence>
<gene>
    <name evidence="5" type="ORF">HU760_011180</name>
</gene>
<keyword evidence="2 5" id="KW-0548">Nucleotidyltransferase</keyword>
<keyword evidence="3" id="KW-0460">Magnesium</keyword>